<dbReference type="OrthoDB" id="9807318at2"/>
<dbReference type="Proteomes" id="UP000199820">
    <property type="component" value="Unassembled WGS sequence"/>
</dbReference>
<evidence type="ECO:0000259" key="12">
    <source>
        <dbReference type="PROSITE" id="PS51883"/>
    </source>
</evidence>
<dbReference type="PRINTS" id="PR00326">
    <property type="entry name" value="GTP1OBG"/>
</dbReference>
<keyword evidence="14" id="KW-1185">Reference proteome</keyword>
<dbReference type="PROSITE" id="PS51881">
    <property type="entry name" value="OCT"/>
    <property type="match status" value="1"/>
</dbReference>
<evidence type="ECO:0000313" key="14">
    <source>
        <dbReference type="Proteomes" id="UP000199820"/>
    </source>
</evidence>
<keyword evidence="7 9" id="KW-0460">Magnesium</keyword>
<dbReference type="PROSITE" id="PS00905">
    <property type="entry name" value="GTP1_OBG"/>
    <property type="match status" value="1"/>
</dbReference>
<dbReference type="InterPro" id="IPR045086">
    <property type="entry name" value="OBG_GTPase"/>
</dbReference>
<comment type="function">
    <text evidence="9">An essential GTPase which binds GTP, GDP and possibly (p)ppGpp with moderate affinity, with high nucleotide exchange rates and a fairly low GTP hydrolysis rate. Plays a role in control of the cell cycle, stress response, ribosome biogenesis and in those bacteria that undergo differentiation, in morphogenesis control.</text>
</comment>
<evidence type="ECO:0000256" key="3">
    <source>
        <dbReference type="ARBA" id="ARBA00022490"/>
    </source>
</evidence>
<dbReference type="Pfam" id="PF09269">
    <property type="entry name" value="DUF1967"/>
    <property type="match status" value="1"/>
</dbReference>
<dbReference type="STRING" id="1526.SAMN02910262_00485"/>
<dbReference type="NCBIfam" id="TIGR03595">
    <property type="entry name" value="Obg_CgtA_exten"/>
    <property type="match status" value="1"/>
</dbReference>
<evidence type="ECO:0000256" key="5">
    <source>
        <dbReference type="ARBA" id="ARBA00022741"/>
    </source>
</evidence>
<reference evidence="13 14" key="1">
    <citation type="submission" date="2016-10" db="EMBL/GenBank/DDBJ databases">
        <authorList>
            <person name="de Groot N.N."/>
        </authorList>
    </citation>
    <scope>NUCLEOTIDE SEQUENCE [LARGE SCALE GENOMIC DNA]</scope>
    <source>
        <strain evidence="13 14">KH1P1</strain>
    </source>
</reference>
<dbReference type="SUPFAM" id="SSF52540">
    <property type="entry name" value="P-loop containing nucleoside triphosphate hydrolases"/>
    <property type="match status" value="1"/>
</dbReference>
<dbReference type="GO" id="GO:0005525">
    <property type="term" value="F:GTP binding"/>
    <property type="evidence" value="ECO:0007669"/>
    <property type="project" value="UniProtKB-UniRule"/>
</dbReference>
<dbReference type="HAMAP" id="MF_01454">
    <property type="entry name" value="GTPase_Obg"/>
    <property type="match status" value="1"/>
</dbReference>
<evidence type="ECO:0000259" key="10">
    <source>
        <dbReference type="PROSITE" id="PS51710"/>
    </source>
</evidence>
<dbReference type="PANTHER" id="PTHR11702">
    <property type="entry name" value="DEVELOPMENTALLY REGULATED GTP-BINDING PROTEIN-RELATED"/>
    <property type="match status" value="1"/>
</dbReference>
<feature type="binding site" evidence="9">
    <location>
        <begin position="190"/>
        <end position="194"/>
    </location>
    <ligand>
        <name>GTP</name>
        <dbReference type="ChEBI" id="CHEBI:37565"/>
    </ligand>
</feature>
<dbReference type="AlphaFoldDB" id="A0A1I0EFZ3"/>
<dbReference type="Gene3D" id="3.40.50.300">
    <property type="entry name" value="P-loop containing nucleotide triphosphate hydrolases"/>
    <property type="match status" value="1"/>
</dbReference>
<dbReference type="GO" id="GO:0000287">
    <property type="term" value="F:magnesium ion binding"/>
    <property type="evidence" value="ECO:0007669"/>
    <property type="project" value="InterPro"/>
</dbReference>
<keyword evidence="8 9" id="KW-0342">GTP-binding</keyword>
<dbReference type="InterPro" id="IPR027417">
    <property type="entry name" value="P-loop_NTPase"/>
</dbReference>
<comment type="subcellular location">
    <subcellularLocation>
        <location evidence="9">Cytoplasm</location>
    </subcellularLocation>
</comment>
<feature type="binding site" evidence="9">
    <location>
        <position position="172"/>
    </location>
    <ligand>
        <name>Mg(2+)</name>
        <dbReference type="ChEBI" id="CHEBI:18420"/>
    </ligand>
</feature>
<evidence type="ECO:0000256" key="7">
    <source>
        <dbReference type="ARBA" id="ARBA00022842"/>
    </source>
</evidence>
<gene>
    <name evidence="9" type="primary">obg</name>
    <name evidence="13" type="ORF">SAMN04487771_101842</name>
</gene>
<dbReference type="NCBIfam" id="NF008954">
    <property type="entry name" value="PRK12296.1"/>
    <property type="match status" value="1"/>
</dbReference>
<dbReference type="InterPro" id="IPR006074">
    <property type="entry name" value="GTP1-OBG_CS"/>
</dbReference>
<dbReference type="NCBIfam" id="TIGR02729">
    <property type="entry name" value="Obg_CgtA"/>
    <property type="match status" value="1"/>
</dbReference>
<evidence type="ECO:0000313" key="13">
    <source>
        <dbReference type="EMBL" id="SET44233.1"/>
    </source>
</evidence>
<keyword evidence="4 9" id="KW-0479">Metal-binding</keyword>
<feature type="domain" description="OCT" evidence="11">
    <location>
        <begin position="350"/>
        <end position="428"/>
    </location>
</feature>
<keyword evidence="6 9" id="KW-0378">Hydrolase</keyword>
<evidence type="ECO:0000256" key="6">
    <source>
        <dbReference type="ARBA" id="ARBA00022801"/>
    </source>
</evidence>
<keyword evidence="3 9" id="KW-0963">Cytoplasm</keyword>
<dbReference type="SUPFAM" id="SSF102741">
    <property type="entry name" value="Obg GTP-binding protein C-terminal domain"/>
    <property type="match status" value="1"/>
</dbReference>
<dbReference type="FunFam" id="2.70.210.12:FF:000001">
    <property type="entry name" value="GTPase Obg"/>
    <property type="match status" value="1"/>
</dbReference>
<dbReference type="InterPro" id="IPR036346">
    <property type="entry name" value="GTP-bd_prot_GTP1/OBG_C_sf"/>
</dbReference>
<proteinExistence type="inferred from homology"/>
<dbReference type="GO" id="GO:0003924">
    <property type="term" value="F:GTPase activity"/>
    <property type="evidence" value="ECO:0007669"/>
    <property type="project" value="UniProtKB-UniRule"/>
</dbReference>
<dbReference type="eggNOG" id="COG0536">
    <property type="taxonomic scope" value="Bacteria"/>
</dbReference>
<dbReference type="InterPro" id="IPR006169">
    <property type="entry name" value="GTP1_OBG_dom"/>
</dbReference>
<evidence type="ECO:0000256" key="8">
    <source>
        <dbReference type="ARBA" id="ARBA00023134"/>
    </source>
</evidence>
<accession>A0A1I0EFZ3</accession>
<dbReference type="EMBL" id="FOIL01000018">
    <property type="protein sequence ID" value="SET44233.1"/>
    <property type="molecule type" value="Genomic_DNA"/>
</dbReference>
<evidence type="ECO:0000256" key="9">
    <source>
        <dbReference type="HAMAP-Rule" id="MF_01454"/>
    </source>
</evidence>
<dbReference type="SUPFAM" id="SSF82051">
    <property type="entry name" value="Obg GTP-binding protein N-terminal domain"/>
    <property type="match status" value="1"/>
</dbReference>
<sequence length="429" mass="47206">MFADNAKIYIRSGKGGDGHVSFRREKFVAAGGPDGGDGGKGGDVIFQVDKGLNTLNDFRHVRKYKAGDGGAGEKRKRHGADGEDIILKVPEGTVVRDAESGQVIVDMSGENQRVVVLKGGKGGLGNHHFATPTMQVPQYAQPGKPAQELYVVLELKMIADVGLVGFPNVGKSTLLSRCSNARPEIANYHFTTLQPHLGVVDLAQGEGFVMADIPGIIEGAAEGAGLGLDFLRHIERTRVLIHVVDAASTEGRDPIEDIRAIQHELEKYSVDVSKKPQIIAANKVDSIVTEEGEEDPIRRIRETFEPEGFKVYPISAVSGEGVKELLWYVNDVLKTVPKEAMFYESEYEYVPQVEDLPYTVVIDDKGNFVVEGPKIEKMLGYTNLESEKGFQFFQKFLKKAGILDKLEEMGINEGDTVRMYGHAFDYYRE</sequence>
<comment type="similarity">
    <text evidence="2 9">Belongs to the TRAFAC class OBG-HflX-like GTPase superfamily. OBG GTPase family.</text>
</comment>
<dbReference type="InterPro" id="IPR015349">
    <property type="entry name" value="OCT_dom"/>
</dbReference>
<dbReference type="Gene3D" id="3.30.300.350">
    <property type="entry name" value="GTP-binding protein OBG, C-terminal domain"/>
    <property type="match status" value="1"/>
</dbReference>
<feature type="domain" description="Obg" evidence="12">
    <location>
        <begin position="1"/>
        <end position="158"/>
    </location>
</feature>
<feature type="domain" description="OBG-type G" evidence="10">
    <location>
        <begin position="159"/>
        <end position="334"/>
    </location>
</feature>
<dbReference type="InterPro" id="IPR031167">
    <property type="entry name" value="G_OBG"/>
</dbReference>
<keyword evidence="5 9" id="KW-0547">Nucleotide-binding</keyword>
<dbReference type="RefSeq" id="WP_074649388.1">
    <property type="nucleotide sequence ID" value="NZ_FOIL01000018.1"/>
</dbReference>
<evidence type="ECO:0000256" key="1">
    <source>
        <dbReference type="ARBA" id="ARBA00001946"/>
    </source>
</evidence>
<evidence type="ECO:0000256" key="4">
    <source>
        <dbReference type="ARBA" id="ARBA00022723"/>
    </source>
</evidence>
<dbReference type="PROSITE" id="PS51883">
    <property type="entry name" value="OBG"/>
    <property type="match status" value="1"/>
</dbReference>
<dbReference type="Pfam" id="PF01926">
    <property type="entry name" value="MMR_HSR1"/>
    <property type="match status" value="1"/>
</dbReference>
<name>A0A1I0EFZ3_9FIRM</name>
<feature type="binding site" evidence="9">
    <location>
        <begin position="315"/>
        <end position="317"/>
    </location>
    <ligand>
        <name>GTP</name>
        <dbReference type="ChEBI" id="CHEBI:37565"/>
    </ligand>
</feature>
<dbReference type="PROSITE" id="PS51710">
    <property type="entry name" value="G_OBG"/>
    <property type="match status" value="1"/>
</dbReference>
<evidence type="ECO:0000259" key="11">
    <source>
        <dbReference type="PROSITE" id="PS51881"/>
    </source>
</evidence>
<evidence type="ECO:0000256" key="2">
    <source>
        <dbReference type="ARBA" id="ARBA00007699"/>
    </source>
</evidence>
<dbReference type="NCBIfam" id="NF008955">
    <property type="entry name" value="PRK12297.1"/>
    <property type="match status" value="1"/>
</dbReference>
<dbReference type="Gene3D" id="2.70.210.12">
    <property type="entry name" value="GTP1/OBG domain"/>
    <property type="match status" value="1"/>
</dbReference>
<organism evidence="13 14">
    <name type="scientific">[Clostridium] aminophilum</name>
    <dbReference type="NCBI Taxonomy" id="1526"/>
    <lineage>
        <taxon>Bacteria</taxon>
        <taxon>Bacillati</taxon>
        <taxon>Bacillota</taxon>
        <taxon>Clostridia</taxon>
        <taxon>Lachnospirales</taxon>
        <taxon>Lachnospiraceae</taxon>
    </lineage>
</organism>
<feature type="binding site" evidence="9">
    <location>
        <begin position="282"/>
        <end position="285"/>
    </location>
    <ligand>
        <name>GTP</name>
        <dbReference type="ChEBI" id="CHEBI:37565"/>
    </ligand>
</feature>
<comment type="cofactor">
    <cofactor evidence="1 9">
        <name>Mg(2+)</name>
        <dbReference type="ChEBI" id="CHEBI:18420"/>
    </cofactor>
</comment>
<feature type="binding site" evidence="9">
    <location>
        <begin position="212"/>
        <end position="215"/>
    </location>
    <ligand>
        <name>GTP</name>
        <dbReference type="ChEBI" id="CHEBI:37565"/>
    </ligand>
</feature>
<feature type="binding site" evidence="9">
    <location>
        <position position="192"/>
    </location>
    <ligand>
        <name>Mg(2+)</name>
        <dbReference type="ChEBI" id="CHEBI:18420"/>
    </ligand>
</feature>
<dbReference type="GO" id="GO:0042254">
    <property type="term" value="P:ribosome biogenesis"/>
    <property type="evidence" value="ECO:0007669"/>
    <property type="project" value="UniProtKB-UniRule"/>
</dbReference>
<dbReference type="GO" id="GO:0005737">
    <property type="term" value="C:cytoplasm"/>
    <property type="evidence" value="ECO:0007669"/>
    <property type="project" value="UniProtKB-SubCell"/>
</dbReference>
<protein>
    <recommendedName>
        <fullName evidence="9">GTPase Obg</fullName>
        <ecNumber evidence="9">3.6.5.-</ecNumber>
    </recommendedName>
    <alternativeName>
        <fullName evidence="9">GTP-binding protein Obg</fullName>
    </alternativeName>
</protein>
<dbReference type="PANTHER" id="PTHR11702:SF31">
    <property type="entry name" value="MITOCHONDRIAL RIBOSOME-ASSOCIATED GTPASE 2"/>
    <property type="match status" value="1"/>
</dbReference>
<dbReference type="InterPro" id="IPR006073">
    <property type="entry name" value="GTP-bd"/>
</dbReference>
<dbReference type="CDD" id="cd01898">
    <property type="entry name" value="Obg"/>
    <property type="match status" value="1"/>
</dbReference>
<dbReference type="EC" id="3.6.5.-" evidence="9"/>
<dbReference type="InterPro" id="IPR036726">
    <property type="entry name" value="GTP1_OBG_dom_sf"/>
</dbReference>
<feature type="binding site" evidence="9">
    <location>
        <begin position="165"/>
        <end position="172"/>
    </location>
    <ligand>
        <name>GTP</name>
        <dbReference type="ChEBI" id="CHEBI:37565"/>
    </ligand>
</feature>
<comment type="subunit">
    <text evidence="9">Monomer.</text>
</comment>
<dbReference type="InterPro" id="IPR014100">
    <property type="entry name" value="GTP-bd_Obg/CgtA"/>
</dbReference>
<dbReference type="NCBIfam" id="NF008956">
    <property type="entry name" value="PRK12299.1"/>
    <property type="match status" value="1"/>
</dbReference>
<dbReference type="Pfam" id="PF01018">
    <property type="entry name" value="GTP1_OBG"/>
    <property type="match status" value="1"/>
</dbReference>